<reference evidence="2 3" key="1">
    <citation type="submission" date="2017-09" db="EMBL/GenBank/DDBJ databases">
        <title>Depth-based differentiation of microbial function through sediment-hosted aquifers and enrichment of novel symbionts in the deep terrestrial subsurface.</title>
        <authorList>
            <person name="Probst A.J."/>
            <person name="Ladd B."/>
            <person name="Jarett J.K."/>
            <person name="Geller-Mcgrath D.E."/>
            <person name="Sieber C.M."/>
            <person name="Emerson J.B."/>
            <person name="Anantharaman K."/>
            <person name="Thomas B.C."/>
            <person name="Malmstrom R."/>
            <person name="Stieglmeier M."/>
            <person name="Klingl A."/>
            <person name="Woyke T."/>
            <person name="Ryan C.M."/>
            <person name="Banfield J.F."/>
        </authorList>
    </citation>
    <scope>NUCLEOTIDE SEQUENCE [LARGE SCALE GENOMIC DNA]</scope>
    <source>
        <strain evidence="2">CG17_big_fil_post_rev_8_21_14_2_50_48_46</strain>
    </source>
</reference>
<evidence type="ECO:0000313" key="3">
    <source>
        <dbReference type="Proteomes" id="UP000231019"/>
    </source>
</evidence>
<gene>
    <name evidence="2" type="ORF">COW36_13925</name>
</gene>
<dbReference type="Proteomes" id="UP000231019">
    <property type="component" value="Unassembled WGS sequence"/>
</dbReference>
<proteinExistence type="predicted"/>
<evidence type="ECO:0000256" key="1">
    <source>
        <dbReference type="SAM" id="Phobius"/>
    </source>
</evidence>
<protein>
    <submittedName>
        <fullName evidence="2">Uncharacterized protein</fullName>
    </submittedName>
</protein>
<keyword evidence="1" id="KW-0472">Membrane</keyword>
<feature type="transmembrane region" description="Helical" evidence="1">
    <location>
        <begin position="47"/>
        <end position="67"/>
    </location>
</feature>
<organism evidence="2 3">
    <name type="scientific">bacterium (Candidatus Blackallbacteria) CG17_big_fil_post_rev_8_21_14_2_50_48_46</name>
    <dbReference type="NCBI Taxonomy" id="2014261"/>
    <lineage>
        <taxon>Bacteria</taxon>
        <taxon>Candidatus Blackallbacteria</taxon>
    </lineage>
</organism>
<dbReference type="AlphaFoldDB" id="A0A2M7G317"/>
<evidence type="ECO:0000313" key="2">
    <source>
        <dbReference type="EMBL" id="PIW16225.1"/>
    </source>
</evidence>
<keyword evidence="1" id="KW-1133">Transmembrane helix</keyword>
<feature type="transmembrane region" description="Helical" evidence="1">
    <location>
        <begin position="6"/>
        <end position="26"/>
    </location>
</feature>
<accession>A0A2M7G317</accession>
<keyword evidence="1" id="KW-0812">Transmembrane</keyword>
<dbReference type="EMBL" id="PFFQ01000039">
    <property type="protein sequence ID" value="PIW16225.1"/>
    <property type="molecule type" value="Genomic_DNA"/>
</dbReference>
<name>A0A2M7G317_9BACT</name>
<comment type="caution">
    <text evidence="2">The sequence shown here is derived from an EMBL/GenBank/DDBJ whole genome shotgun (WGS) entry which is preliminary data.</text>
</comment>
<sequence>MHQSHAHFHHFAAHHHLIGIFIFHGFHHHLIGHRHHQMRRIGHHGHFFVTALLVHFLGIFHHLHHFFHISHLFV</sequence>